<organism evidence="1">
    <name type="scientific">Anguilla anguilla</name>
    <name type="common">European freshwater eel</name>
    <name type="synonym">Muraena anguilla</name>
    <dbReference type="NCBI Taxonomy" id="7936"/>
    <lineage>
        <taxon>Eukaryota</taxon>
        <taxon>Metazoa</taxon>
        <taxon>Chordata</taxon>
        <taxon>Craniata</taxon>
        <taxon>Vertebrata</taxon>
        <taxon>Euteleostomi</taxon>
        <taxon>Actinopterygii</taxon>
        <taxon>Neopterygii</taxon>
        <taxon>Teleostei</taxon>
        <taxon>Anguilliformes</taxon>
        <taxon>Anguillidae</taxon>
        <taxon>Anguilla</taxon>
    </lineage>
</organism>
<protein>
    <submittedName>
        <fullName evidence="1">Uncharacterized protein</fullName>
    </submittedName>
</protein>
<evidence type="ECO:0000313" key="1">
    <source>
        <dbReference type="EMBL" id="JAH16705.1"/>
    </source>
</evidence>
<proteinExistence type="predicted"/>
<reference evidence="1" key="1">
    <citation type="submission" date="2014-11" db="EMBL/GenBank/DDBJ databases">
        <authorList>
            <person name="Amaro Gonzalez C."/>
        </authorList>
    </citation>
    <scope>NUCLEOTIDE SEQUENCE</scope>
</reference>
<accession>A0A0E9QK17</accession>
<reference evidence="1" key="2">
    <citation type="journal article" date="2015" name="Fish Shellfish Immunol.">
        <title>Early steps in the European eel (Anguilla anguilla)-Vibrio vulnificus interaction in the gills: Role of the RtxA13 toxin.</title>
        <authorList>
            <person name="Callol A."/>
            <person name="Pajuelo D."/>
            <person name="Ebbesson L."/>
            <person name="Teles M."/>
            <person name="MacKenzie S."/>
            <person name="Amaro C."/>
        </authorList>
    </citation>
    <scope>NUCLEOTIDE SEQUENCE</scope>
</reference>
<name>A0A0E9QK17_ANGAN</name>
<dbReference type="AlphaFoldDB" id="A0A0E9QK17"/>
<sequence length="48" mass="5334">MGKELVLSPPCHNKQKLHVNDIGSTVALLTKHHVFSEQGHSQELMVKS</sequence>
<dbReference type="EMBL" id="GBXM01091872">
    <property type="protein sequence ID" value="JAH16705.1"/>
    <property type="molecule type" value="Transcribed_RNA"/>
</dbReference>